<feature type="domain" description="DNA/pantothenate metabolism flavoprotein C-terminal" evidence="1">
    <location>
        <begin position="1"/>
        <end position="177"/>
    </location>
</feature>
<comment type="caution">
    <text evidence="2">The sequence shown here is derived from an EMBL/GenBank/DDBJ whole genome shotgun (WGS) entry which is preliminary data.</text>
</comment>
<evidence type="ECO:0000313" key="2">
    <source>
        <dbReference type="EMBL" id="TWT93330.1"/>
    </source>
</evidence>
<dbReference type="InterPro" id="IPR007085">
    <property type="entry name" value="DNA/pantothenate-metab_flavo_C"/>
</dbReference>
<organism evidence="2 3">
    <name type="scientific">Stieleria varia</name>
    <dbReference type="NCBI Taxonomy" id="2528005"/>
    <lineage>
        <taxon>Bacteria</taxon>
        <taxon>Pseudomonadati</taxon>
        <taxon>Planctomycetota</taxon>
        <taxon>Planctomycetia</taxon>
        <taxon>Pirellulales</taxon>
        <taxon>Pirellulaceae</taxon>
        <taxon>Stieleria</taxon>
    </lineage>
</organism>
<dbReference type="GO" id="GO:0003824">
    <property type="term" value="F:catalytic activity"/>
    <property type="evidence" value="ECO:0007669"/>
    <property type="project" value="UniProtKB-ARBA"/>
</dbReference>
<name>A0A5C6A1W4_9BACT</name>
<dbReference type="Proteomes" id="UP000320176">
    <property type="component" value="Unassembled WGS sequence"/>
</dbReference>
<dbReference type="Gene3D" id="3.40.50.10300">
    <property type="entry name" value="CoaB-like"/>
    <property type="match status" value="1"/>
</dbReference>
<accession>A0A5C6A1W4</accession>
<protein>
    <submittedName>
        <fullName evidence="2">Coenzyme A biosynthesis bifunctional protein CoaBC</fullName>
    </submittedName>
</protein>
<proteinExistence type="predicted"/>
<dbReference type="GO" id="GO:0015937">
    <property type="term" value="P:coenzyme A biosynthetic process"/>
    <property type="evidence" value="ECO:0007669"/>
    <property type="project" value="UniProtKB-ARBA"/>
</dbReference>
<dbReference type="EMBL" id="SJPN01000009">
    <property type="protein sequence ID" value="TWT93330.1"/>
    <property type="molecule type" value="Genomic_DNA"/>
</dbReference>
<dbReference type="AlphaFoldDB" id="A0A5C6A1W4"/>
<dbReference type="SUPFAM" id="SSF102645">
    <property type="entry name" value="CoaB-like"/>
    <property type="match status" value="1"/>
</dbReference>
<reference evidence="2 3" key="1">
    <citation type="submission" date="2019-02" db="EMBL/GenBank/DDBJ databases">
        <title>Deep-cultivation of Planctomycetes and their phenomic and genomic characterization uncovers novel biology.</title>
        <authorList>
            <person name="Wiegand S."/>
            <person name="Jogler M."/>
            <person name="Boedeker C."/>
            <person name="Pinto D."/>
            <person name="Vollmers J."/>
            <person name="Rivas-Marin E."/>
            <person name="Kohn T."/>
            <person name="Peeters S.H."/>
            <person name="Heuer A."/>
            <person name="Rast P."/>
            <person name="Oberbeckmann S."/>
            <person name="Bunk B."/>
            <person name="Jeske O."/>
            <person name="Meyerdierks A."/>
            <person name="Storesund J.E."/>
            <person name="Kallscheuer N."/>
            <person name="Luecker S."/>
            <person name="Lage O.M."/>
            <person name="Pohl T."/>
            <person name="Merkel B.J."/>
            <person name="Hornburger P."/>
            <person name="Mueller R.-W."/>
            <person name="Bruemmer F."/>
            <person name="Labrenz M."/>
            <person name="Spormann A.M."/>
            <person name="Op Den Camp H."/>
            <person name="Overmann J."/>
            <person name="Amann R."/>
            <person name="Jetten M.S.M."/>
            <person name="Mascher T."/>
            <person name="Medema M.H."/>
            <person name="Devos D.P."/>
            <person name="Kaster A.-K."/>
            <person name="Ovreas L."/>
            <person name="Rohde M."/>
            <person name="Galperin M.Y."/>
            <person name="Jogler C."/>
        </authorList>
    </citation>
    <scope>NUCLEOTIDE SEQUENCE [LARGE SCALE GENOMIC DNA]</scope>
    <source>
        <strain evidence="2 3">Pla52n</strain>
    </source>
</reference>
<keyword evidence="3" id="KW-1185">Reference proteome</keyword>
<dbReference type="InterPro" id="IPR035929">
    <property type="entry name" value="CoaB-like_sf"/>
</dbReference>
<gene>
    <name evidence="2" type="primary">coaBC_2</name>
    <name evidence="2" type="ORF">Pla52n_59900</name>
</gene>
<dbReference type="Pfam" id="PF04127">
    <property type="entry name" value="DFP"/>
    <property type="match status" value="1"/>
</dbReference>
<evidence type="ECO:0000313" key="3">
    <source>
        <dbReference type="Proteomes" id="UP000320176"/>
    </source>
</evidence>
<sequence>MGAALADAALRLGHDVVVVSGPVSIDYPRGVELVQVTTTDEMLDACRRLFPECDGAIGAAAPCDYMPHFVQTQKIAKTGEPIALELIETPDVVAMMGQNKRADQWVVGFALETADRRFRATVKLQKKHCDLIVSNGPQAIDSSDNEVELLSPDGTVVIAVRGDKQYVADELLQHIEKRLVLHQPKQNSAKDT</sequence>
<evidence type="ECO:0000259" key="1">
    <source>
        <dbReference type="Pfam" id="PF04127"/>
    </source>
</evidence>